<evidence type="ECO:0000256" key="2">
    <source>
        <dbReference type="ARBA" id="ARBA00006236"/>
    </source>
</evidence>
<evidence type="ECO:0000256" key="6">
    <source>
        <dbReference type="ARBA" id="ARBA00022989"/>
    </source>
</evidence>
<dbReference type="InterPro" id="IPR020846">
    <property type="entry name" value="MFS_dom"/>
</dbReference>
<evidence type="ECO:0000259" key="9">
    <source>
        <dbReference type="PROSITE" id="PS50850"/>
    </source>
</evidence>
<feature type="transmembrane region" description="Helical" evidence="8">
    <location>
        <begin position="318"/>
        <end position="341"/>
    </location>
</feature>
<sequence length="415" mass="44551">MGPRQPRGHRQPLCMPRNLSLTFVLALCTMMGALGIDTYLPSFHAIAQEFAVGPAAVQQTLSVYVLAMAITMLFYGTLSDTFGRRRVLVFASLGFAITSTVAALVQSIEALIAVRCAQGAMAGAGMVIARAIVQDRFHGADAQRMMSMVMFCFGLAPAIAPVFGGWLQAHGGWRAAFFFLTGFGLLLTLLCWRVLPETLPADKRVPLHLRVIAGNYLTALRHRQFRRMVAGLALMAGANAIYISAAAEFVMGILKLEETSFGWLFIPLIGGSMLGSAISGVLAKQIAPRVQQRIGYGALLLGCASNVLYHLLTDMPVVPWAVLPIACYTLGLALLMPILSLQVMALFPNMRGLASSLQGFTQMSVFAIMAGAVVPQLFHSGLALALGQCITVVCGMLVWWWSQRGGAATQDIPQS</sequence>
<dbReference type="InterPro" id="IPR004812">
    <property type="entry name" value="Efflux_drug-R_Bcr/CmlA"/>
</dbReference>
<reference evidence="10 11" key="1">
    <citation type="submission" date="2014-01" db="EMBL/GenBank/DDBJ databases">
        <title>Interspecies Systems Biology Uncovers Metabolites Affecting C. elegans Gene Expression and Life History Traits.</title>
        <authorList>
            <person name="Watson E."/>
            <person name="Macneil L.T."/>
            <person name="Ritter A.D."/>
            <person name="Yilmaz L.S."/>
            <person name="Rosebrock A.P."/>
            <person name="Caudy A.A."/>
            <person name="Walhout A.J."/>
        </authorList>
    </citation>
    <scope>NUCLEOTIDE SEQUENCE [LARGE SCALE GENOMIC DNA]</scope>
    <source>
        <strain evidence="10 11">DA1877</strain>
    </source>
</reference>
<comment type="caution">
    <text evidence="10">The sequence shown here is derived from an EMBL/GenBank/DDBJ whole genome shotgun (WGS) entry which is preliminary data.</text>
</comment>
<dbReference type="Proteomes" id="UP000020766">
    <property type="component" value="Unassembled WGS sequence"/>
</dbReference>
<dbReference type="PANTHER" id="PTHR42718:SF9">
    <property type="entry name" value="MAJOR FACILITATOR SUPERFAMILY MULTIDRUG TRANSPORTER MFSC"/>
    <property type="match status" value="1"/>
</dbReference>
<evidence type="ECO:0000256" key="8">
    <source>
        <dbReference type="RuleBase" id="RU365088"/>
    </source>
</evidence>
<dbReference type="InterPro" id="IPR036259">
    <property type="entry name" value="MFS_trans_sf"/>
</dbReference>
<dbReference type="EMBL" id="JBOK01000019">
    <property type="protein sequence ID" value="EXU79197.1"/>
    <property type="molecule type" value="Genomic_DNA"/>
</dbReference>
<evidence type="ECO:0000256" key="4">
    <source>
        <dbReference type="ARBA" id="ARBA00022475"/>
    </source>
</evidence>
<dbReference type="AlphaFoldDB" id="A0A014Q7S4"/>
<keyword evidence="6 8" id="KW-1133">Transmembrane helix</keyword>
<keyword evidence="7 8" id="KW-0472">Membrane</keyword>
<gene>
    <name evidence="10" type="ORF">AX13_06260</name>
</gene>
<comment type="similarity">
    <text evidence="2 8">Belongs to the major facilitator superfamily. Bcr/CmlA family.</text>
</comment>
<feature type="transmembrane region" description="Helical" evidence="8">
    <location>
        <begin position="229"/>
        <end position="254"/>
    </location>
</feature>
<name>A0A014Q7S4_9BURK</name>
<dbReference type="CDD" id="cd17320">
    <property type="entry name" value="MFS_MdfA_MDR_like"/>
    <property type="match status" value="1"/>
</dbReference>
<evidence type="ECO:0000313" key="10">
    <source>
        <dbReference type="EMBL" id="EXU79197.1"/>
    </source>
</evidence>
<keyword evidence="5 8" id="KW-0812">Transmembrane</keyword>
<dbReference type="STRING" id="225991.MA05_07060"/>
<feature type="transmembrane region" description="Helical" evidence="8">
    <location>
        <begin position="87"/>
        <end position="106"/>
    </location>
</feature>
<dbReference type="GO" id="GO:0005886">
    <property type="term" value="C:plasma membrane"/>
    <property type="evidence" value="ECO:0007669"/>
    <property type="project" value="UniProtKB-SubCell"/>
</dbReference>
<organism evidence="10 11">
    <name type="scientific">Comamonas aquatica DA1877</name>
    <dbReference type="NCBI Taxonomy" id="1457173"/>
    <lineage>
        <taxon>Bacteria</taxon>
        <taxon>Pseudomonadati</taxon>
        <taxon>Pseudomonadota</taxon>
        <taxon>Betaproteobacteria</taxon>
        <taxon>Burkholderiales</taxon>
        <taxon>Comamonadaceae</taxon>
        <taxon>Comamonas</taxon>
    </lineage>
</organism>
<comment type="subcellular location">
    <subcellularLocation>
        <location evidence="8">Cell inner membrane</location>
        <topology evidence="8">Multi-pass membrane protein</topology>
    </subcellularLocation>
    <subcellularLocation>
        <location evidence="1">Cell membrane</location>
        <topology evidence="1">Multi-pass membrane protein</topology>
    </subcellularLocation>
</comment>
<feature type="transmembrane region" description="Helical" evidence="8">
    <location>
        <begin position="145"/>
        <end position="167"/>
    </location>
</feature>
<feature type="transmembrane region" description="Helical" evidence="8">
    <location>
        <begin position="380"/>
        <end position="401"/>
    </location>
</feature>
<keyword evidence="4" id="KW-1003">Cell membrane</keyword>
<dbReference type="PANTHER" id="PTHR42718">
    <property type="entry name" value="MAJOR FACILITATOR SUPERFAMILY MULTIDRUG TRANSPORTER MFSC"/>
    <property type="match status" value="1"/>
</dbReference>
<keyword evidence="11" id="KW-1185">Reference proteome</keyword>
<evidence type="ECO:0000256" key="1">
    <source>
        <dbReference type="ARBA" id="ARBA00004651"/>
    </source>
</evidence>
<dbReference type="PROSITE" id="PS50850">
    <property type="entry name" value="MFS"/>
    <property type="match status" value="1"/>
</dbReference>
<evidence type="ECO:0000256" key="7">
    <source>
        <dbReference type="ARBA" id="ARBA00023136"/>
    </source>
</evidence>
<feature type="transmembrane region" description="Helical" evidence="8">
    <location>
        <begin position="112"/>
        <end position="133"/>
    </location>
</feature>
<accession>A0A014Q7S4</accession>
<evidence type="ECO:0000256" key="3">
    <source>
        <dbReference type="ARBA" id="ARBA00022448"/>
    </source>
</evidence>
<keyword evidence="3 8" id="KW-0813">Transport</keyword>
<dbReference type="NCBIfam" id="TIGR00710">
    <property type="entry name" value="efflux_Bcr_CflA"/>
    <property type="match status" value="1"/>
</dbReference>
<dbReference type="SUPFAM" id="SSF103473">
    <property type="entry name" value="MFS general substrate transporter"/>
    <property type="match status" value="1"/>
</dbReference>
<dbReference type="Gene3D" id="1.20.1720.10">
    <property type="entry name" value="Multidrug resistance protein D"/>
    <property type="match status" value="1"/>
</dbReference>
<feature type="transmembrane region" description="Helical" evidence="8">
    <location>
        <begin position="294"/>
        <end position="312"/>
    </location>
</feature>
<feature type="domain" description="Major facilitator superfamily (MFS) profile" evidence="9">
    <location>
        <begin position="21"/>
        <end position="406"/>
    </location>
</feature>
<evidence type="ECO:0000256" key="5">
    <source>
        <dbReference type="ARBA" id="ARBA00022692"/>
    </source>
</evidence>
<feature type="transmembrane region" description="Helical" evidence="8">
    <location>
        <begin position="353"/>
        <end position="374"/>
    </location>
</feature>
<protein>
    <recommendedName>
        <fullName evidence="8">Bcr/CflA family efflux transporter</fullName>
    </recommendedName>
</protein>
<proteinExistence type="inferred from homology"/>
<feature type="transmembrane region" description="Helical" evidence="8">
    <location>
        <begin position="173"/>
        <end position="195"/>
    </location>
</feature>
<dbReference type="GO" id="GO:0042910">
    <property type="term" value="F:xenobiotic transmembrane transporter activity"/>
    <property type="evidence" value="ECO:0007669"/>
    <property type="project" value="InterPro"/>
</dbReference>
<evidence type="ECO:0000313" key="11">
    <source>
        <dbReference type="Proteomes" id="UP000020766"/>
    </source>
</evidence>
<dbReference type="Pfam" id="PF07690">
    <property type="entry name" value="MFS_1"/>
    <property type="match status" value="1"/>
</dbReference>
<comment type="caution">
    <text evidence="8">Lacks conserved residue(s) required for the propagation of feature annotation.</text>
</comment>
<dbReference type="GO" id="GO:1990961">
    <property type="term" value="P:xenobiotic detoxification by transmembrane export across the plasma membrane"/>
    <property type="evidence" value="ECO:0007669"/>
    <property type="project" value="InterPro"/>
</dbReference>
<keyword evidence="8" id="KW-0997">Cell inner membrane</keyword>
<dbReference type="PATRIC" id="fig|1457173.3.peg.2935"/>
<dbReference type="InterPro" id="IPR011701">
    <property type="entry name" value="MFS"/>
</dbReference>
<feature type="transmembrane region" description="Helical" evidence="8">
    <location>
        <begin position="260"/>
        <end position="282"/>
    </location>
</feature>
<feature type="transmembrane region" description="Helical" evidence="8">
    <location>
        <begin position="57"/>
        <end position="75"/>
    </location>
</feature>